<evidence type="ECO:0000313" key="3">
    <source>
        <dbReference type="Proteomes" id="UP001454036"/>
    </source>
</evidence>
<evidence type="ECO:0000259" key="1">
    <source>
        <dbReference type="Pfam" id="PF07727"/>
    </source>
</evidence>
<dbReference type="Proteomes" id="UP001454036">
    <property type="component" value="Unassembled WGS sequence"/>
</dbReference>
<comment type="caution">
    <text evidence="2">The sequence shown here is derived from an EMBL/GenBank/DDBJ whole genome shotgun (WGS) entry which is preliminary data.</text>
</comment>
<dbReference type="Pfam" id="PF07727">
    <property type="entry name" value="RVT_2"/>
    <property type="match status" value="1"/>
</dbReference>
<feature type="domain" description="Reverse transcriptase Ty1/copia-type" evidence="1">
    <location>
        <begin position="110"/>
        <end position="215"/>
    </location>
</feature>
<proteinExistence type="predicted"/>
<keyword evidence="2" id="KW-0675">Receptor</keyword>
<reference evidence="2 3" key="1">
    <citation type="submission" date="2024-01" db="EMBL/GenBank/DDBJ databases">
        <title>The complete chloroplast genome sequence of Lithospermum erythrorhizon: insights into the phylogenetic relationship among Boraginaceae species and the maternal lineages of purple gromwells.</title>
        <authorList>
            <person name="Okada T."/>
            <person name="Watanabe K."/>
        </authorList>
    </citation>
    <scope>NUCLEOTIDE SEQUENCE [LARGE SCALE GENOMIC DNA]</scope>
</reference>
<gene>
    <name evidence="2" type="ORF">LIER_22487</name>
</gene>
<evidence type="ECO:0000313" key="2">
    <source>
        <dbReference type="EMBL" id="GAA0167596.1"/>
    </source>
</evidence>
<keyword evidence="2" id="KW-0812">Transmembrane</keyword>
<dbReference type="AlphaFoldDB" id="A0AAV3QWL5"/>
<dbReference type="PANTHER" id="PTHR11439">
    <property type="entry name" value="GAG-POL-RELATED RETROTRANSPOSON"/>
    <property type="match status" value="1"/>
</dbReference>
<organism evidence="2 3">
    <name type="scientific">Lithospermum erythrorhizon</name>
    <name type="common">Purple gromwell</name>
    <name type="synonym">Lithospermum officinale var. erythrorhizon</name>
    <dbReference type="NCBI Taxonomy" id="34254"/>
    <lineage>
        <taxon>Eukaryota</taxon>
        <taxon>Viridiplantae</taxon>
        <taxon>Streptophyta</taxon>
        <taxon>Embryophyta</taxon>
        <taxon>Tracheophyta</taxon>
        <taxon>Spermatophyta</taxon>
        <taxon>Magnoliopsida</taxon>
        <taxon>eudicotyledons</taxon>
        <taxon>Gunneridae</taxon>
        <taxon>Pentapetalae</taxon>
        <taxon>asterids</taxon>
        <taxon>lamiids</taxon>
        <taxon>Boraginales</taxon>
        <taxon>Boraginaceae</taxon>
        <taxon>Boraginoideae</taxon>
        <taxon>Lithospermeae</taxon>
        <taxon>Lithospermum</taxon>
    </lineage>
</organism>
<accession>A0AAV3QWL5</accession>
<keyword evidence="2" id="KW-0472">Membrane</keyword>
<keyword evidence="3" id="KW-1185">Reference proteome</keyword>
<name>A0AAV3QWL5_LITER</name>
<protein>
    <submittedName>
        <fullName evidence="2">Transmembrane signal receptor</fullName>
    </submittedName>
</protein>
<dbReference type="EMBL" id="BAABME010006151">
    <property type="protein sequence ID" value="GAA0167596.1"/>
    <property type="molecule type" value="Genomic_DNA"/>
</dbReference>
<dbReference type="PANTHER" id="PTHR11439:SF470">
    <property type="entry name" value="CYSTEINE-RICH RLK (RECEPTOR-LIKE PROTEIN KINASE) 8"/>
    <property type="match status" value="1"/>
</dbReference>
<dbReference type="InterPro" id="IPR013103">
    <property type="entry name" value="RVT_2"/>
</dbReference>
<sequence>MTVGTLDELGVADGGISREDVEEMGRVKLKYFVTNTMQKLSSPLSPSHSQTSGTLYPITNSVNCNRFSAGHRSFLAALTAGTEPRSFKEAMKFPQWREAMKKEIEALEDNRTWSVVLLPEGKKALGTQWVYKVKYNSDGSVERFKARLVVFGNQQVEGIENNDTFAQAANMVTIRTFLAVATVKNWELYQMDVHNAFLHGNLSEEIYMKLPPGSTRGVRVPCASYTSVVWVEACTSLLVLEVGFNIETFLHESRLDYWTAAIRVVKYLKGCPGQGILLKAQNSLQLSGWCDSDWASFPITRRSVSGWIVFLGDSLVSWKTKKQVRVPRSSAKAEYRSMAIITCELKWLKGLLRSFGIQHSGSIELLCDSQSAMHLAQNPVFH</sequence>
<dbReference type="CDD" id="cd09272">
    <property type="entry name" value="RNase_HI_RT_Ty1"/>
    <property type="match status" value="1"/>
</dbReference>